<reference evidence="2" key="1">
    <citation type="submission" date="2022-08" db="EMBL/GenBank/DDBJ databases">
        <title>The genomic sequence of strain Paenibacillus sp. SCIV0701.</title>
        <authorList>
            <person name="Zhao H."/>
        </authorList>
    </citation>
    <scope>NUCLEOTIDE SEQUENCE</scope>
    <source>
        <strain evidence="2">SCIV0701</strain>
    </source>
</reference>
<accession>A0A9X2N1T1</accession>
<evidence type="ECO:0000313" key="3">
    <source>
        <dbReference type="Proteomes" id="UP001141950"/>
    </source>
</evidence>
<evidence type="ECO:0000256" key="1">
    <source>
        <dbReference type="SAM" id="Phobius"/>
    </source>
</evidence>
<comment type="caution">
    <text evidence="2">The sequence shown here is derived from an EMBL/GenBank/DDBJ whole genome shotgun (WGS) entry which is preliminary data.</text>
</comment>
<dbReference type="RefSeq" id="WP_257451989.1">
    <property type="nucleotide sequence ID" value="NZ_JANIPJ010000027.1"/>
</dbReference>
<evidence type="ECO:0000313" key="2">
    <source>
        <dbReference type="EMBL" id="MCR2807477.1"/>
    </source>
</evidence>
<keyword evidence="3" id="KW-1185">Reference proteome</keyword>
<keyword evidence="1" id="KW-1133">Transmembrane helix</keyword>
<feature type="transmembrane region" description="Helical" evidence="1">
    <location>
        <begin position="15"/>
        <end position="34"/>
    </location>
</feature>
<dbReference type="AlphaFoldDB" id="A0A9X2N1T1"/>
<keyword evidence="1" id="KW-0812">Transmembrane</keyword>
<organism evidence="2 3">
    <name type="scientific">Paenibacillus soyae</name>
    <dbReference type="NCBI Taxonomy" id="2969249"/>
    <lineage>
        <taxon>Bacteria</taxon>
        <taxon>Bacillati</taxon>
        <taxon>Bacillota</taxon>
        <taxon>Bacilli</taxon>
        <taxon>Bacillales</taxon>
        <taxon>Paenibacillaceae</taxon>
        <taxon>Paenibacillus</taxon>
    </lineage>
</organism>
<dbReference type="Proteomes" id="UP001141950">
    <property type="component" value="Unassembled WGS sequence"/>
</dbReference>
<keyword evidence="1" id="KW-0472">Membrane</keyword>
<dbReference type="EMBL" id="JANIPJ010000027">
    <property type="protein sequence ID" value="MCR2807477.1"/>
    <property type="molecule type" value="Genomic_DNA"/>
</dbReference>
<protein>
    <submittedName>
        <fullName evidence="2">Uncharacterized protein</fullName>
    </submittedName>
</protein>
<gene>
    <name evidence="2" type="ORF">NQZ67_26670</name>
</gene>
<name>A0A9X2N1T1_9BACL</name>
<sequence length="63" mass="7102">MLWHQNKKRQQIKEGVWAIVFLWGAIAVIVAKLLHLPMSPPTDWVAAITAPLYKPIVAWIKGG</sequence>
<proteinExistence type="predicted"/>